<dbReference type="Pfam" id="PF13527">
    <property type="entry name" value="Acetyltransf_9"/>
    <property type="match status" value="1"/>
</dbReference>
<dbReference type="Proteomes" id="UP000248889">
    <property type="component" value="Unassembled WGS sequence"/>
</dbReference>
<dbReference type="GO" id="GO:0016740">
    <property type="term" value="F:transferase activity"/>
    <property type="evidence" value="ECO:0007669"/>
    <property type="project" value="UniProtKB-KW"/>
</dbReference>
<keyword evidence="2" id="KW-1185">Reference proteome</keyword>
<gene>
    <name evidence="1" type="ORF">DN069_16985</name>
</gene>
<sequence>MVRFAEHAVPPELRAQALALQEQAWPSEPGGADDPAHDPAHDPALEPYSLLLLDADRTVLAALDVLSKEFTHAGERWRASGLSRVVTDRARQRAGHGRTLVAAALAGIRDSGVDLGLFTCDRPLRAFYAGAGWQELPGAVLVGGTPEAPFPSDQWDKVTMGAFFTPRARAAAPRFAHTRIALHPGSIDKLW</sequence>
<proteinExistence type="predicted"/>
<dbReference type="EMBL" id="QKYN01000066">
    <property type="protein sequence ID" value="RAG84427.1"/>
    <property type="molecule type" value="Genomic_DNA"/>
</dbReference>
<comment type="caution">
    <text evidence="1">The sequence shown here is derived from an EMBL/GenBank/DDBJ whole genome shotgun (WGS) entry which is preliminary data.</text>
</comment>
<dbReference type="AlphaFoldDB" id="A0A2X0IIJ5"/>
<dbReference type="InterPro" id="IPR016181">
    <property type="entry name" value="Acyl_CoA_acyltransferase"/>
</dbReference>
<evidence type="ECO:0000313" key="2">
    <source>
        <dbReference type="Proteomes" id="UP000248889"/>
    </source>
</evidence>
<dbReference type="SUPFAM" id="SSF55729">
    <property type="entry name" value="Acyl-CoA N-acyltransferases (Nat)"/>
    <property type="match status" value="1"/>
</dbReference>
<organism evidence="1 2">
    <name type="scientific">Streptacidiphilus pinicola</name>
    <dbReference type="NCBI Taxonomy" id="2219663"/>
    <lineage>
        <taxon>Bacteria</taxon>
        <taxon>Bacillati</taxon>
        <taxon>Actinomycetota</taxon>
        <taxon>Actinomycetes</taxon>
        <taxon>Kitasatosporales</taxon>
        <taxon>Streptomycetaceae</taxon>
        <taxon>Streptacidiphilus</taxon>
    </lineage>
</organism>
<reference evidence="1 2" key="1">
    <citation type="submission" date="2018-06" db="EMBL/GenBank/DDBJ databases">
        <title>Streptacidiphilus pinicola sp. nov., isolated from pine grove soil.</title>
        <authorList>
            <person name="Roh S.G."/>
            <person name="Park S."/>
            <person name="Kim M.-K."/>
            <person name="Yun B.-R."/>
            <person name="Park J."/>
            <person name="Kim M.J."/>
            <person name="Kim Y.S."/>
            <person name="Kim S.B."/>
        </authorList>
    </citation>
    <scope>NUCLEOTIDE SEQUENCE [LARGE SCALE GENOMIC DNA]</scope>
    <source>
        <strain evidence="1 2">MMS16-CNU450</strain>
    </source>
</reference>
<accession>A0A2X0IIJ5</accession>
<dbReference type="OrthoDB" id="7017613at2"/>
<name>A0A2X0IIJ5_9ACTN</name>
<protein>
    <submittedName>
        <fullName evidence="1">GNAT family N-acetyltransferase</fullName>
    </submittedName>
</protein>
<evidence type="ECO:0000313" key="1">
    <source>
        <dbReference type="EMBL" id="RAG84427.1"/>
    </source>
</evidence>
<dbReference type="Gene3D" id="3.40.630.30">
    <property type="match status" value="1"/>
</dbReference>
<keyword evidence="1" id="KW-0808">Transferase</keyword>